<dbReference type="PANTHER" id="PTHR27008:SF373">
    <property type="entry name" value="OS06G0586400 PROTEIN"/>
    <property type="match status" value="1"/>
</dbReference>
<proteinExistence type="predicted"/>
<dbReference type="EMBL" id="LT934118">
    <property type="protein sequence ID" value="VAI10859.1"/>
    <property type="molecule type" value="Genomic_DNA"/>
</dbReference>
<evidence type="ECO:0000256" key="3">
    <source>
        <dbReference type="ARBA" id="ARBA00022692"/>
    </source>
</evidence>
<dbReference type="Pfam" id="PF00560">
    <property type="entry name" value="LRR_1"/>
    <property type="match status" value="2"/>
</dbReference>
<sequence length="104" mass="11493">MSSLKSLTIAENSLVGRLPFDIGYTLPNVQDLILSYNSFDGPIPASLLKAYHLQRLDLNTNRFTGFIPFFGSLPNLVLLDLAINKLEADDWGFVSSLSNCSRLS</sequence>
<dbReference type="Proteomes" id="UP000324705">
    <property type="component" value="Chromosome 4B"/>
</dbReference>
<dbReference type="InterPro" id="IPR001611">
    <property type="entry name" value="Leu-rich_rpt"/>
</dbReference>
<dbReference type="Gramene" id="TRITD4Bv1G195920.4">
    <property type="protein sequence ID" value="TRITD4Bv1G195920.4"/>
    <property type="gene ID" value="TRITD4Bv1G195920"/>
</dbReference>
<dbReference type="GO" id="GO:0016020">
    <property type="term" value="C:membrane"/>
    <property type="evidence" value="ECO:0007669"/>
    <property type="project" value="UniProtKB-SubCell"/>
</dbReference>
<protein>
    <submittedName>
        <fullName evidence="7">Uncharacterized protein</fullName>
    </submittedName>
</protein>
<reference evidence="7 8" key="1">
    <citation type="submission" date="2017-09" db="EMBL/GenBank/DDBJ databases">
        <authorList>
            <consortium name="International Durum Wheat Genome Sequencing Consortium (IDWGSC)"/>
            <person name="Milanesi L."/>
        </authorList>
    </citation>
    <scope>NUCLEOTIDE SEQUENCE [LARGE SCALE GENOMIC DNA]</scope>
    <source>
        <strain evidence="8">cv. Svevo</strain>
    </source>
</reference>
<keyword evidence="3" id="KW-0812">Transmembrane</keyword>
<keyword evidence="8" id="KW-1185">Reference proteome</keyword>
<keyword evidence="6" id="KW-0472">Membrane</keyword>
<dbReference type="AlphaFoldDB" id="A0A9R0TBR1"/>
<dbReference type="InterPro" id="IPR051809">
    <property type="entry name" value="Plant_receptor-like_S/T_kinase"/>
</dbReference>
<evidence type="ECO:0000256" key="6">
    <source>
        <dbReference type="ARBA" id="ARBA00023136"/>
    </source>
</evidence>
<dbReference type="InterPro" id="IPR032675">
    <property type="entry name" value="LRR_dom_sf"/>
</dbReference>
<keyword evidence="4" id="KW-0677">Repeat</keyword>
<evidence type="ECO:0000256" key="5">
    <source>
        <dbReference type="ARBA" id="ARBA00022989"/>
    </source>
</evidence>
<keyword evidence="2" id="KW-0433">Leucine-rich repeat</keyword>
<comment type="subcellular location">
    <subcellularLocation>
        <location evidence="1">Membrane</location>
    </subcellularLocation>
</comment>
<dbReference type="Gene3D" id="3.80.10.10">
    <property type="entry name" value="Ribonuclease Inhibitor"/>
    <property type="match status" value="1"/>
</dbReference>
<keyword evidence="5" id="KW-1133">Transmembrane helix</keyword>
<name>A0A9R0TBR1_TRITD</name>
<evidence type="ECO:0000313" key="7">
    <source>
        <dbReference type="EMBL" id="VAI10859.1"/>
    </source>
</evidence>
<organism evidence="7 8">
    <name type="scientific">Triticum turgidum subsp. durum</name>
    <name type="common">Durum wheat</name>
    <name type="synonym">Triticum durum</name>
    <dbReference type="NCBI Taxonomy" id="4567"/>
    <lineage>
        <taxon>Eukaryota</taxon>
        <taxon>Viridiplantae</taxon>
        <taxon>Streptophyta</taxon>
        <taxon>Embryophyta</taxon>
        <taxon>Tracheophyta</taxon>
        <taxon>Spermatophyta</taxon>
        <taxon>Magnoliopsida</taxon>
        <taxon>Liliopsida</taxon>
        <taxon>Poales</taxon>
        <taxon>Poaceae</taxon>
        <taxon>BOP clade</taxon>
        <taxon>Pooideae</taxon>
        <taxon>Triticodae</taxon>
        <taxon>Triticeae</taxon>
        <taxon>Triticinae</taxon>
        <taxon>Triticum</taxon>
    </lineage>
</organism>
<accession>A0A9R0TBR1</accession>
<evidence type="ECO:0000256" key="1">
    <source>
        <dbReference type="ARBA" id="ARBA00004370"/>
    </source>
</evidence>
<dbReference type="PANTHER" id="PTHR27008">
    <property type="entry name" value="OS04G0122200 PROTEIN"/>
    <property type="match status" value="1"/>
</dbReference>
<evidence type="ECO:0000256" key="4">
    <source>
        <dbReference type="ARBA" id="ARBA00022737"/>
    </source>
</evidence>
<dbReference type="SUPFAM" id="SSF52058">
    <property type="entry name" value="L domain-like"/>
    <property type="match status" value="1"/>
</dbReference>
<evidence type="ECO:0000256" key="2">
    <source>
        <dbReference type="ARBA" id="ARBA00022614"/>
    </source>
</evidence>
<evidence type="ECO:0000313" key="8">
    <source>
        <dbReference type="Proteomes" id="UP000324705"/>
    </source>
</evidence>
<gene>
    <name evidence="7" type="ORF">TRITD_4Bv1G195920</name>
</gene>